<dbReference type="RefSeq" id="WP_016147513.1">
    <property type="nucleotide sequence ID" value="NZ_KB976103.1"/>
</dbReference>
<dbReference type="InterPro" id="IPR020287">
    <property type="entry name" value="Tail_sheath_C"/>
</dbReference>
<dbReference type="EMBL" id="AQOB01000004">
    <property type="protein sequence ID" value="EOQ38314.1"/>
    <property type="molecule type" value="Genomic_DNA"/>
</dbReference>
<dbReference type="OrthoDB" id="89060at2"/>
<dbReference type="HOGENOM" id="CLU_060506_0_0_9"/>
<dbReference type="PATRIC" id="fig|1203606.4.peg.1307"/>
<evidence type="ECO:0000256" key="1">
    <source>
        <dbReference type="ARBA" id="ARBA00008005"/>
    </source>
</evidence>
<keyword evidence="4" id="KW-1185">Reference proteome</keyword>
<evidence type="ECO:0000313" key="3">
    <source>
        <dbReference type="EMBL" id="EOQ38314.1"/>
    </source>
</evidence>
<dbReference type="Gene3D" id="3.40.50.11790">
    <property type="match status" value="1"/>
</dbReference>
<protein>
    <recommendedName>
        <fullName evidence="2">Tail sheath protein C-terminal domain-containing protein</fullName>
    </recommendedName>
</protein>
<dbReference type="Pfam" id="PF17482">
    <property type="entry name" value="Phage_sheath_1C"/>
    <property type="match status" value="1"/>
</dbReference>
<comment type="caution">
    <text evidence="3">The sequence shown here is derived from an EMBL/GenBank/DDBJ whole genome shotgun (WGS) entry which is preliminary data.</text>
</comment>
<sequence length="364" mass="40359">MASIPSILVEFIQRATSLIARSERGIATLIIRDDTNEEFDIKKYTSIPEADADSALYTSDNLQQIRDVLTFAPYMTYVVRIGTEGTLADALAIIERNVKTGWIGVANAKSEDAAALVSWIKAKEQRQIYYRAVVYNGAAPDNKQIVNFASPKVTFADARGEKAGDWYVASLIGILASCNIKRGSTNYRCSNLVHVEEIEDSEAAVKAGKLVLYNADVDEVRILSGCNSLTTTNGTTATEDMQYIETVEAMNLIADDIRAVFRDVYLGNYRNNLDNQMLFIASVNAYFRELAQPGTDVLDREYDNLADIDVEAQRSAWLGTGKDEAAEWDDDKVKKMAFKRSVFIAANIKILGSMENLKFTVNMA</sequence>
<dbReference type="eggNOG" id="ENOG502Z8RJ">
    <property type="taxonomic scope" value="Bacteria"/>
</dbReference>
<accession>R8W0T6</accession>
<organism evidence="3 4">
    <name type="scientific">Butyricicoccus pullicaecorum 1.2</name>
    <dbReference type="NCBI Taxonomy" id="1203606"/>
    <lineage>
        <taxon>Bacteria</taxon>
        <taxon>Bacillati</taxon>
        <taxon>Bacillota</taxon>
        <taxon>Clostridia</taxon>
        <taxon>Eubacteriales</taxon>
        <taxon>Butyricicoccaceae</taxon>
        <taxon>Butyricicoccus</taxon>
    </lineage>
</organism>
<dbReference type="Proteomes" id="UP000013981">
    <property type="component" value="Unassembled WGS sequence"/>
</dbReference>
<dbReference type="Gene3D" id="3.30.1370.220">
    <property type="match status" value="1"/>
</dbReference>
<name>R8W0T6_9FIRM</name>
<reference evidence="3 4" key="1">
    <citation type="submission" date="2013-01" db="EMBL/GenBank/DDBJ databases">
        <title>The Genome Sequence of Butyricicoccus pullicaecorum 1.2.</title>
        <authorList>
            <consortium name="The Broad Institute Genome Sequencing Platform"/>
            <person name="Earl A."/>
            <person name="Ward D."/>
            <person name="Feldgarden M."/>
            <person name="Gevers D."/>
            <person name="Van Immerseel F."/>
            <person name="Eeckhaut V."/>
            <person name="Walker B."/>
            <person name="Young S.K."/>
            <person name="Zeng Q."/>
            <person name="Gargeya S."/>
            <person name="Fitzgerald M."/>
            <person name="Haas B."/>
            <person name="Abouelleil A."/>
            <person name="Alvarado L."/>
            <person name="Arachchi H.M."/>
            <person name="Berlin A.M."/>
            <person name="Chapman S.B."/>
            <person name="Dewar J."/>
            <person name="Goldberg J."/>
            <person name="Griggs A."/>
            <person name="Gujja S."/>
            <person name="Hansen M."/>
            <person name="Howarth C."/>
            <person name="Imamovic A."/>
            <person name="Larimer J."/>
            <person name="McCowan C."/>
            <person name="Murphy C."/>
            <person name="Neiman D."/>
            <person name="Pearson M."/>
            <person name="Priest M."/>
            <person name="Roberts A."/>
            <person name="Saif S."/>
            <person name="Shea T."/>
            <person name="Sisk P."/>
            <person name="Sykes S."/>
            <person name="Wortman J."/>
            <person name="Nusbaum C."/>
            <person name="Birren B."/>
        </authorList>
    </citation>
    <scope>NUCLEOTIDE SEQUENCE [LARGE SCALE GENOMIC DNA]</scope>
    <source>
        <strain evidence="3 4">1.2</strain>
    </source>
</reference>
<feature type="domain" description="Tail sheath protein C-terminal" evidence="2">
    <location>
        <begin position="237"/>
        <end position="363"/>
    </location>
</feature>
<dbReference type="AlphaFoldDB" id="R8W0T6"/>
<evidence type="ECO:0000313" key="4">
    <source>
        <dbReference type="Proteomes" id="UP000013981"/>
    </source>
</evidence>
<proteinExistence type="inferred from homology"/>
<evidence type="ECO:0000259" key="2">
    <source>
        <dbReference type="Pfam" id="PF17482"/>
    </source>
</evidence>
<comment type="similarity">
    <text evidence="1">Belongs to the myoviridae tail sheath protein family.</text>
</comment>
<gene>
    <name evidence="3" type="ORF">HMPREF1526_01344</name>
</gene>